<dbReference type="Gene3D" id="3.90.1150.10">
    <property type="entry name" value="Aspartate Aminotransferase, domain 1"/>
    <property type="match status" value="1"/>
</dbReference>
<dbReference type="InterPro" id="IPR016454">
    <property type="entry name" value="Cysteine_dSase"/>
</dbReference>
<keyword evidence="9" id="KW-1185">Reference proteome</keyword>
<dbReference type="Gene3D" id="3.40.640.10">
    <property type="entry name" value="Type I PLP-dependent aspartate aminotransferase-like (Major domain)"/>
    <property type="match status" value="1"/>
</dbReference>
<dbReference type="GO" id="GO:0008483">
    <property type="term" value="F:transaminase activity"/>
    <property type="evidence" value="ECO:0007669"/>
    <property type="project" value="UniProtKB-KW"/>
</dbReference>
<comment type="similarity">
    <text evidence="2">Belongs to the class-V pyridoxal-phosphate-dependent aminotransferase family. Csd subfamily.</text>
</comment>
<dbReference type="InterPro" id="IPR000192">
    <property type="entry name" value="Aminotrans_V_dom"/>
</dbReference>
<evidence type="ECO:0000259" key="7">
    <source>
        <dbReference type="Pfam" id="PF00266"/>
    </source>
</evidence>
<dbReference type="InterPro" id="IPR015424">
    <property type="entry name" value="PyrdxlP-dep_Trfase"/>
</dbReference>
<keyword evidence="4" id="KW-0808">Transferase</keyword>
<feature type="domain" description="Aminotransferase class V" evidence="7">
    <location>
        <begin position="11"/>
        <end position="377"/>
    </location>
</feature>
<sequence>MILGDGGVDVIYLDNAATTWPKPATVLKSVEDHLTNYGANPGRGGHQLSRLAGEKVEETRRRLAGLFQIPDPRNLIFCQNGTHGINLSLKGWLNPGDHVVATSWEHNAVVRPLEMLKKNQGIEVDYIPPGAEEPVDLHRLERALGSRTRLIVATHASNVTGVLLPVGEIGNIARRWGIPLLVDAAQTAGVVPIDVESMGISMLAFSGHKGLMGPQGTGGLYISPKLSLRPLMEGGTGSYSEQLMQPEERPTGFESGTPNTPGIVGLNAGLQFLSEQGMESIWRHELDLAQQISEGLSRMEGIHLYTPASSTVPVISFNVEGVDGNEVAAILDQHYNIAVRPGFHCAALAHQTLGTADTGTIRVSPGFFNKDQDVEVLLQAVGEICEAYGIG</sequence>
<evidence type="ECO:0000256" key="3">
    <source>
        <dbReference type="ARBA" id="ARBA00012239"/>
    </source>
</evidence>
<dbReference type="EMBL" id="JBHTNU010000007">
    <property type="protein sequence ID" value="MFD1427148.1"/>
    <property type="molecule type" value="Genomic_DNA"/>
</dbReference>
<evidence type="ECO:0000256" key="2">
    <source>
        <dbReference type="ARBA" id="ARBA00010447"/>
    </source>
</evidence>
<evidence type="ECO:0000256" key="6">
    <source>
        <dbReference type="ARBA" id="ARBA00050776"/>
    </source>
</evidence>
<dbReference type="Proteomes" id="UP001597282">
    <property type="component" value="Unassembled WGS sequence"/>
</dbReference>
<evidence type="ECO:0000313" key="9">
    <source>
        <dbReference type="Proteomes" id="UP001597282"/>
    </source>
</evidence>
<dbReference type="InterPro" id="IPR010969">
    <property type="entry name" value="Cys_dSase-rel_unknwn_funct"/>
</dbReference>
<evidence type="ECO:0000313" key="8">
    <source>
        <dbReference type="EMBL" id="MFD1427148.1"/>
    </source>
</evidence>
<dbReference type="EC" id="2.8.1.7" evidence="3"/>
<comment type="caution">
    <text evidence="8">The sequence shown here is derived from an EMBL/GenBank/DDBJ whole genome shotgun (WGS) entry which is preliminary data.</text>
</comment>
<evidence type="ECO:0000256" key="4">
    <source>
        <dbReference type="ARBA" id="ARBA00022679"/>
    </source>
</evidence>
<dbReference type="SUPFAM" id="SSF53383">
    <property type="entry name" value="PLP-dependent transferases"/>
    <property type="match status" value="1"/>
</dbReference>
<dbReference type="PANTHER" id="PTHR43586">
    <property type="entry name" value="CYSTEINE DESULFURASE"/>
    <property type="match status" value="1"/>
</dbReference>
<evidence type="ECO:0000256" key="1">
    <source>
        <dbReference type="ARBA" id="ARBA00001933"/>
    </source>
</evidence>
<reference evidence="9" key="1">
    <citation type="journal article" date="2019" name="Int. J. Syst. Evol. Microbiol.">
        <title>The Global Catalogue of Microorganisms (GCM) 10K type strain sequencing project: providing services to taxonomists for standard genome sequencing and annotation.</title>
        <authorList>
            <consortium name="The Broad Institute Genomics Platform"/>
            <consortium name="The Broad Institute Genome Sequencing Center for Infectious Disease"/>
            <person name="Wu L."/>
            <person name="Ma J."/>
        </authorList>
    </citation>
    <scope>NUCLEOTIDE SEQUENCE [LARGE SCALE GENOMIC DNA]</scope>
    <source>
        <strain evidence="9">S1</strain>
    </source>
</reference>
<protein>
    <recommendedName>
        <fullName evidence="3">cysteine desulfurase</fullName>
        <ecNumber evidence="3">2.8.1.7</ecNumber>
    </recommendedName>
</protein>
<dbReference type="CDD" id="cd06453">
    <property type="entry name" value="SufS_like"/>
    <property type="match status" value="1"/>
</dbReference>
<comment type="catalytic activity">
    <reaction evidence="6">
        <text>(sulfur carrier)-H + L-cysteine = (sulfur carrier)-SH + L-alanine</text>
        <dbReference type="Rhea" id="RHEA:43892"/>
        <dbReference type="Rhea" id="RHEA-COMP:14737"/>
        <dbReference type="Rhea" id="RHEA-COMP:14739"/>
        <dbReference type="ChEBI" id="CHEBI:29917"/>
        <dbReference type="ChEBI" id="CHEBI:35235"/>
        <dbReference type="ChEBI" id="CHEBI:57972"/>
        <dbReference type="ChEBI" id="CHEBI:64428"/>
        <dbReference type="EC" id="2.8.1.7"/>
    </reaction>
</comment>
<comment type="cofactor">
    <cofactor evidence="1">
        <name>pyridoxal 5'-phosphate</name>
        <dbReference type="ChEBI" id="CHEBI:597326"/>
    </cofactor>
</comment>
<keyword evidence="8" id="KW-0032">Aminotransferase</keyword>
<dbReference type="Pfam" id="PF00266">
    <property type="entry name" value="Aminotran_5"/>
    <property type="match status" value="1"/>
</dbReference>
<dbReference type="InterPro" id="IPR015421">
    <property type="entry name" value="PyrdxlP-dep_Trfase_major"/>
</dbReference>
<dbReference type="PIRSF" id="PIRSF005572">
    <property type="entry name" value="NifS"/>
    <property type="match status" value="1"/>
</dbReference>
<gene>
    <name evidence="8" type="ORF">ACFQ4Y_09445</name>
</gene>
<evidence type="ECO:0000256" key="5">
    <source>
        <dbReference type="ARBA" id="ARBA00022898"/>
    </source>
</evidence>
<dbReference type="PANTHER" id="PTHR43586:SF4">
    <property type="entry name" value="ISOPENICILLIN N EPIMERASE"/>
    <property type="match status" value="1"/>
</dbReference>
<dbReference type="InterPro" id="IPR015422">
    <property type="entry name" value="PyrdxlP-dep_Trfase_small"/>
</dbReference>
<name>A0ABW4CB88_9BACL</name>
<dbReference type="NCBIfam" id="TIGR01977">
    <property type="entry name" value="am_tr_V_EF2568"/>
    <property type="match status" value="1"/>
</dbReference>
<accession>A0ABW4CB88</accession>
<keyword evidence="5" id="KW-0663">Pyridoxal phosphate</keyword>
<organism evidence="8 9">
    <name type="scientific">Kroppenstedtia sanguinis</name>
    <dbReference type="NCBI Taxonomy" id="1380684"/>
    <lineage>
        <taxon>Bacteria</taxon>
        <taxon>Bacillati</taxon>
        <taxon>Bacillota</taxon>
        <taxon>Bacilli</taxon>
        <taxon>Bacillales</taxon>
        <taxon>Thermoactinomycetaceae</taxon>
        <taxon>Kroppenstedtia</taxon>
    </lineage>
</organism>
<dbReference type="InterPro" id="IPR010970">
    <property type="entry name" value="Cys_dSase_SufS"/>
</dbReference>
<proteinExistence type="inferred from homology"/>